<feature type="compositionally biased region" description="Basic and acidic residues" evidence="1">
    <location>
        <begin position="565"/>
        <end position="585"/>
    </location>
</feature>
<feature type="compositionally biased region" description="Polar residues" evidence="1">
    <location>
        <begin position="127"/>
        <end position="136"/>
    </location>
</feature>
<dbReference type="InterPro" id="IPR055936">
    <property type="entry name" value="DUF7514"/>
</dbReference>
<proteinExistence type="predicted"/>
<sequence>MMQANGYESESSAGRTTSSPITNGTIPLRPGIQEAVNNAFDKSPAGEQYDPNLVAEITEQVLGALKAKGVTAQSAQHRPEPAPQQSTNSVTPQQTPQHGPRAIHTDIPSAPLNQPIPSAARHAVPISPTSPASSHMPTRYTPPSPTRYETSSRGSSSPEPQHSDPGSFASKETRGSRRDSKSSMSGQEDMTGSRQRQRPVRIPSSVEETSLEKAWKPLFDNGKPTARLGQFLRGLARHIIDDCKPPNSIVVTPGKLADFFDATKVNVEMYPWTQVFGGQLTNQAISRLFLNLRCQHHLVQFGLQDAPSIPGLTPQGFETLMTMLIQAHPDQEFQRLDKATRDMPISNADAPSERFPKQLTRRLFPASGDTQQQQRLTAALSSEPGIKLNHSNPLPPPPPTQPPMSSSQHSSFSERERAPYSASAAFSSVIEDDDLRATSTSIPIERERKPYIAREGSGRTFEDPAGMPQSIPPSMKAESGPRPIRANSAVPVQPPFAQPSRPTDIPNSVPRSHRMSMNGATSLRYGASPAHSTMHNNPYTRSEGTNVNDIPASYYASNIRDYDDEPQRRDPRRAFRRQNTEDEMSRGFGVRSIPVPGYDHPSGYSHRPHANSEAYGSFPGHPPPQHIPRYS</sequence>
<feature type="region of interest" description="Disordered" evidence="1">
    <location>
        <begin position="1"/>
        <end position="48"/>
    </location>
</feature>
<protein>
    <submittedName>
        <fullName evidence="3">60S ribosomal protein L23</fullName>
    </submittedName>
</protein>
<feature type="compositionally biased region" description="Basic and acidic residues" evidence="1">
    <location>
        <begin position="171"/>
        <end position="181"/>
    </location>
</feature>
<dbReference type="PANTHER" id="PTHR39611">
    <property type="entry name" value="HYDROXYPROLINE-RICH GLYCOPROTEIN DZ-HRGP-RELATED"/>
    <property type="match status" value="1"/>
</dbReference>
<dbReference type="Pfam" id="PF24355">
    <property type="entry name" value="DUF7514"/>
    <property type="match status" value="1"/>
</dbReference>
<comment type="caution">
    <text evidence="3">The sequence shown here is derived from an EMBL/GenBank/DDBJ whole genome shotgun (WGS) entry which is preliminary data.</text>
</comment>
<feature type="region of interest" description="Disordered" evidence="1">
    <location>
        <begin position="68"/>
        <end position="208"/>
    </location>
</feature>
<evidence type="ECO:0000259" key="2">
    <source>
        <dbReference type="Pfam" id="PF24355"/>
    </source>
</evidence>
<evidence type="ECO:0000313" key="3">
    <source>
        <dbReference type="EMBL" id="PSK40075.1"/>
    </source>
</evidence>
<organism evidence="3 4">
    <name type="scientific">Elsinoe australis</name>
    <dbReference type="NCBI Taxonomy" id="40998"/>
    <lineage>
        <taxon>Eukaryota</taxon>
        <taxon>Fungi</taxon>
        <taxon>Dikarya</taxon>
        <taxon>Ascomycota</taxon>
        <taxon>Pezizomycotina</taxon>
        <taxon>Dothideomycetes</taxon>
        <taxon>Dothideomycetidae</taxon>
        <taxon>Myriangiales</taxon>
        <taxon>Elsinoaceae</taxon>
        <taxon>Elsinoe</taxon>
    </lineage>
</organism>
<feature type="compositionally biased region" description="Pro residues" evidence="1">
    <location>
        <begin position="620"/>
        <end position="631"/>
    </location>
</feature>
<name>A0A2P7YVT3_9PEZI</name>
<keyword evidence="4" id="KW-1185">Reference proteome</keyword>
<dbReference type="EMBL" id="NHZQ01000363">
    <property type="protein sequence ID" value="PSK40075.1"/>
    <property type="molecule type" value="Genomic_DNA"/>
</dbReference>
<reference evidence="3 4" key="1">
    <citation type="submission" date="2017-05" db="EMBL/GenBank/DDBJ databases">
        <title>Draft genome sequence of Elsinoe australis.</title>
        <authorList>
            <person name="Cheng Q."/>
        </authorList>
    </citation>
    <scope>NUCLEOTIDE SEQUENCE [LARGE SCALE GENOMIC DNA]</scope>
    <source>
        <strain evidence="3 4">NL1</strain>
    </source>
</reference>
<evidence type="ECO:0000256" key="1">
    <source>
        <dbReference type="SAM" id="MobiDB-lite"/>
    </source>
</evidence>
<feature type="domain" description="DUF7514" evidence="2">
    <location>
        <begin position="218"/>
        <end position="379"/>
    </location>
</feature>
<dbReference type="PANTHER" id="PTHR39611:SF1">
    <property type="entry name" value="HYDROXYPROLINE-RICH GLYCOPROTEIN DZ-HRGP"/>
    <property type="match status" value="1"/>
</dbReference>
<feature type="compositionally biased region" description="Polar residues" evidence="1">
    <location>
        <begin position="182"/>
        <end position="194"/>
    </location>
</feature>
<dbReference type="Proteomes" id="UP000243723">
    <property type="component" value="Unassembled WGS sequence"/>
</dbReference>
<dbReference type="OrthoDB" id="5413703at2759"/>
<feature type="region of interest" description="Disordered" evidence="1">
    <location>
        <begin position="474"/>
        <end position="511"/>
    </location>
</feature>
<feature type="region of interest" description="Disordered" evidence="1">
    <location>
        <begin position="555"/>
        <end position="631"/>
    </location>
</feature>
<feature type="compositionally biased region" description="Polar residues" evidence="1">
    <location>
        <begin position="1"/>
        <end position="25"/>
    </location>
</feature>
<keyword evidence="3" id="KW-0687">Ribonucleoprotein</keyword>
<feature type="region of interest" description="Disordered" evidence="1">
    <location>
        <begin position="385"/>
        <end position="425"/>
    </location>
</feature>
<dbReference type="STRING" id="40998.A0A2P7YVT3"/>
<feature type="compositionally biased region" description="Polar residues" evidence="1">
    <location>
        <begin position="83"/>
        <end position="97"/>
    </location>
</feature>
<evidence type="ECO:0000313" key="4">
    <source>
        <dbReference type="Proteomes" id="UP000243723"/>
    </source>
</evidence>
<dbReference type="GO" id="GO:0005840">
    <property type="term" value="C:ribosome"/>
    <property type="evidence" value="ECO:0007669"/>
    <property type="project" value="UniProtKB-KW"/>
</dbReference>
<accession>A0A2P7YVT3</accession>
<keyword evidence="3" id="KW-0689">Ribosomal protein</keyword>
<feature type="compositionally biased region" description="Pro residues" evidence="1">
    <location>
        <begin position="393"/>
        <end position="402"/>
    </location>
</feature>
<gene>
    <name evidence="3" type="ORF">B9Z65_8015</name>
</gene>
<dbReference type="AlphaFoldDB" id="A0A2P7YVT3"/>